<evidence type="ECO:0000313" key="1">
    <source>
        <dbReference type="EMBL" id="CAA9388127.1"/>
    </source>
</evidence>
<dbReference type="SUPFAM" id="SSF55144">
    <property type="entry name" value="LigT-like"/>
    <property type="match status" value="1"/>
</dbReference>
<dbReference type="Gene3D" id="3.90.1140.10">
    <property type="entry name" value="Cyclic phosphodiesterase"/>
    <property type="match status" value="1"/>
</dbReference>
<dbReference type="AlphaFoldDB" id="A0A6J4NIN0"/>
<organism evidence="1">
    <name type="scientific">uncultured Nocardioides sp</name>
    <dbReference type="NCBI Taxonomy" id="198441"/>
    <lineage>
        <taxon>Bacteria</taxon>
        <taxon>Bacillati</taxon>
        <taxon>Actinomycetota</taxon>
        <taxon>Actinomycetes</taxon>
        <taxon>Propionibacteriales</taxon>
        <taxon>Nocardioidaceae</taxon>
        <taxon>Nocardioides</taxon>
        <taxon>environmental samples</taxon>
    </lineage>
</organism>
<gene>
    <name evidence="1" type="ORF">AVDCRST_MAG32-2041</name>
</gene>
<dbReference type="InterPro" id="IPR009097">
    <property type="entry name" value="Cyclic_Pdiesterase"/>
</dbReference>
<dbReference type="EMBL" id="CADCUM010000087">
    <property type="protein sequence ID" value="CAA9388127.1"/>
    <property type="molecule type" value="Genomic_DNA"/>
</dbReference>
<protein>
    <recommendedName>
        <fullName evidence="2">2'-5' RNA ligase</fullName>
    </recommendedName>
</protein>
<dbReference type="Pfam" id="PF13563">
    <property type="entry name" value="2_5_RNA_ligase2"/>
    <property type="match status" value="1"/>
</dbReference>
<name>A0A6J4NIN0_9ACTN</name>
<evidence type="ECO:0008006" key="2">
    <source>
        <dbReference type="Google" id="ProtNLM"/>
    </source>
</evidence>
<sequence>MLHAIELLPDEAGQDLVRRDWEALRDAGLPSQLDHRGATNAPHVTVVAAPDIGRTGEDVAVERLGPLLPATARTAGLVVLGGARVTVARLVEVDDAVTAAVAAVRAALPDRQHRSWLPHVTLARRLPRADVQRAVDVLGHDDVVLTLTLLRRWDPGTGSVHTLAGG</sequence>
<proteinExistence type="predicted"/>
<accession>A0A6J4NIN0</accession>
<reference evidence="1" key="1">
    <citation type="submission" date="2020-02" db="EMBL/GenBank/DDBJ databases">
        <authorList>
            <person name="Meier V. D."/>
        </authorList>
    </citation>
    <scope>NUCLEOTIDE SEQUENCE</scope>
    <source>
        <strain evidence="1">AVDCRST_MAG32</strain>
    </source>
</reference>